<evidence type="ECO:0000313" key="6">
    <source>
        <dbReference type="Proteomes" id="UP000680304"/>
    </source>
</evidence>
<gene>
    <name evidence="5" type="ORF">PACILC2_02110</name>
</gene>
<name>A0ABQ4N0E3_9BACL</name>
<organism evidence="5 6">
    <name type="scientific">Paenibacillus cisolokensis</name>
    <dbReference type="NCBI Taxonomy" id="1658519"/>
    <lineage>
        <taxon>Bacteria</taxon>
        <taxon>Bacillati</taxon>
        <taxon>Bacillota</taxon>
        <taxon>Bacilli</taxon>
        <taxon>Bacillales</taxon>
        <taxon>Paenibacillaceae</taxon>
        <taxon>Paenibacillus</taxon>
    </lineage>
</organism>
<evidence type="ECO:0000259" key="4">
    <source>
        <dbReference type="PROSITE" id="PS01124"/>
    </source>
</evidence>
<evidence type="ECO:0000256" key="1">
    <source>
        <dbReference type="ARBA" id="ARBA00023015"/>
    </source>
</evidence>
<evidence type="ECO:0000313" key="5">
    <source>
        <dbReference type="EMBL" id="GIQ61643.1"/>
    </source>
</evidence>
<dbReference type="Proteomes" id="UP000680304">
    <property type="component" value="Unassembled WGS sequence"/>
</dbReference>
<keyword evidence="1" id="KW-0805">Transcription regulation</keyword>
<keyword evidence="3" id="KW-0804">Transcription</keyword>
<reference evidence="5 6" key="1">
    <citation type="submission" date="2021-04" db="EMBL/GenBank/DDBJ databases">
        <title>Draft genome sequence of Paenibacillus cisolokensis, LC2-13A.</title>
        <authorList>
            <person name="Uke A."/>
            <person name="Chhe C."/>
            <person name="Baramee S."/>
            <person name="Kosugi A."/>
        </authorList>
    </citation>
    <scope>NUCLEOTIDE SEQUENCE [LARGE SCALE GENOMIC DNA]</scope>
    <source>
        <strain evidence="5 6">LC2-13A</strain>
    </source>
</reference>
<evidence type="ECO:0000256" key="2">
    <source>
        <dbReference type="ARBA" id="ARBA00023125"/>
    </source>
</evidence>
<comment type="caution">
    <text evidence="5">The sequence shown here is derived from an EMBL/GenBank/DDBJ whole genome shotgun (WGS) entry which is preliminary data.</text>
</comment>
<protein>
    <recommendedName>
        <fullName evidence="4">HTH araC/xylS-type domain-containing protein</fullName>
    </recommendedName>
</protein>
<accession>A0ABQ4N0E3</accession>
<evidence type="ECO:0000256" key="3">
    <source>
        <dbReference type="ARBA" id="ARBA00023163"/>
    </source>
</evidence>
<dbReference type="PANTHER" id="PTHR43280">
    <property type="entry name" value="ARAC-FAMILY TRANSCRIPTIONAL REGULATOR"/>
    <property type="match status" value="1"/>
</dbReference>
<dbReference type="InterPro" id="IPR018060">
    <property type="entry name" value="HTH_AraC"/>
</dbReference>
<dbReference type="EMBL" id="BOVJ01000006">
    <property type="protein sequence ID" value="GIQ61643.1"/>
    <property type="molecule type" value="Genomic_DNA"/>
</dbReference>
<dbReference type="Pfam" id="PF12833">
    <property type="entry name" value="HTH_18"/>
    <property type="match status" value="1"/>
</dbReference>
<sequence length="68" mass="7998">MFKKELQVTFTKYLTEKRTKRACELLRNCPIGEVAERTGCRDLFYFAKPFKKQMGCTPSEYRNDARPG</sequence>
<feature type="domain" description="HTH araC/xylS-type" evidence="4">
    <location>
        <begin position="1"/>
        <end position="64"/>
    </location>
</feature>
<dbReference type="PANTHER" id="PTHR43280:SF2">
    <property type="entry name" value="HTH-TYPE TRANSCRIPTIONAL REGULATOR EXSA"/>
    <property type="match status" value="1"/>
</dbReference>
<dbReference type="PRINTS" id="PR00032">
    <property type="entry name" value="HTHARAC"/>
</dbReference>
<keyword evidence="6" id="KW-1185">Reference proteome</keyword>
<dbReference type="PROSITE" id="PS01124">
    <property type="entry name" value="HTH_ARAC_FAMILY_2"/>
    <property type="match status" value="1"/>
</dbReference>
<dbReference type="InterPro" id="IPR009057">
    <property type="entry name" value="Homeodomain-like_sf"/>
</dbReference>
<dbReference type="SMART" id="SM00342">
    <property type="entry name" value="HTH_ARAC"/>
    <property type="match status" value="1"/>
</dbReference>
<keyword evidence="2" id="KW-0238">DNA-binding</keyword>
<dbReference type="InterPro" id="IPR020449">
    <property type="entry name" value="Tscrpt_reg_AraC-type_HTH"/>
</dbReference>
<dbReference type="RefSeq" id="WP_213526877.1">
    <property type="nucleotide sequence ID" value="NZ_BOVJ01000006.1"/>
</dbReference>
<dbReference type="Gene3D" id="1.10.10.60">
    <property type="entry name" value="Homeodomain-like"/>
    <property type="match status" value="1"/>
</dbReference>
<dbReference type="SUPFAM" id="SSF46689">
    <property type="entry name" value="Homeodomain-like"/>
    <property type="match status" value="1"/>
</dbReference>
<proteinExistence type="predicted"/>